<accession>A0ABQ9VTL9</accession>
<evidence type="ECO:0000313" key="2">
    <source>
        <dbReference type="Proteomes" id="UP001266305"/>
    </source>
</evidence>
<dbReference type="Proteomes" id="UP001266305">
    <property type="component" value="Unassembled WGS sequence"/>
</dbReference>
<protein>
    <submittedName>
        <fullName evidence="1">Uncharacterized protein</fullName>
    </submittedName>
</protein>
<name>A0ABQ9VTL9_SAGOE</name>
<organism evidence="1 2">
    <name type="scientific">Saguinus oedipus</name>
    <name type="common">Cotton-top tamarin</name>
    <name type="synonym">Oedipomidas oedipus</name>
    <dbReference type="NCBI Taxonomy" id="9490"/>
    <lineage>
        <taxon>Eukaryota</taxon>
        <taxon>Metazoa</taxon>
        <taxon>Chordata</taxon>
        <taxon>Craniata</taxon>
        <taxon>Vertebrata</taxon>
        <taxon>Euteleostomi</taxon>
        <taxon>Mammalia</taxon>
        <taxon>Eutheria</taxon>
        <taxon>Euarchontoglires</taxon>
        <taxon>Primates</taxon>
        <taxon>Haplorrhini</taxon>
        <taxon>Platyrrhini</taxon>
        <taxon>Cebidae</taxon>
        <taxon>Callitrichinae</taxon>
        <taxon>Saguinus</taxon>
    </lineage>
</organism>
<gene>
    <name evidence="1" type="ORF">P7K49_012459</name>
</gene>
<reference evidence="1 2" key="1">
    <citation type="submission" date="2023-05" db="EMBL/GenBank/DDBJ databases">
        <title>B98-5 Cell Line De Novo Hybrid Assembly: An Optical Mapping Approach.</title>
        <authorList>
            <person name="Kananen K."/>
            <person name="Auerbach J.A."/>
            <person name="Kautto E."/>
            <person name="Blachly J.S."/>
        </authorList>
    </citation>
    <scope>NUCLEOTIDE SEQUENCE [LARGE SCALE GENOMIC DNA]</scope>
    <source>
        <strain evidence="1">B95-8</strain>
        <tissue evidence="1">Cell line</tissue>
    </source>
</reference>
<dbReference type="EMBL" id="JASSZA010000005">
    <property type="protein sequence ID" value="KAK2112712.1"/>
    <property type="molecule type" value="Genomic_DNA"/>
</dbReference>
<comment type="caution">
    <text evidence="1">The sequence shown here is derived from an EMBL/GenBank/DDBJ whole genome shotgun (WGS) entry which is preliminary data.</text>
</comment>
<sequence length="173" mass="20153">MGTGDILEEEKHHKQDYKGSMGRKKVIREKIRENPQQPMWSRFKVGTSKAADKLKEVGFPVVLLILCVNTVVEPANALAFSHRWHNELKSLGNKENVHMFLITWNKMRWQAINCEWKSNPQKPVVSLDNDSRPEPVKDKTEAIDKDYFRGWQIVRGPYNVQHLKRVHGLRKTA</sequence>
<keyword evidence="2" id="KW-1185">Reference proteome</keyword>
<proteinExistence type="predicted"/>
<evidence type="ECO:0000313" key="1">
    <source>
        <dbReference type="EMBL" id="KAK2112712.1"/>
    </source>
</evidence>